<gene>
    <name evidence="1" type="ORF">GBZ86_05665</name>
</gene>
<dbReference type="Pfam" id="PF13692">
    <property type="entry name" value="Glyco_trans_1_4"/>
    <property type="match status" value="1"/>
</dbReference>
<dbReference type="Proteomes" id="UP000430345">
    <property type="component" value="Unassembled WGS sequence"/>
</dbReference>
<dbReference type="AlphaFoldDB" id="A0A6I1MJI4"/>
<keyword evidence="1" id="KW-0808">Transferase</keyword>
<dbReference type="RefSeq" id="WP_152888603.1">
    <property type="nucleotide sequence ID" value="NZ_WHJC01000051.1"/>
</dbReference>
<comment type="caution">
    <text evidence="1">The sequence shown here is derived from an EMBL/GenBank/DDBJ whole genome shotgun (WGS) entry which is preliminary data.</text>
</comment>
<keyword evidence="2" id="KW-1185">Reference proteome</keyword>
<name>A0A6I1MJI4_9CLOT</name>
<proteinExistence type="predicted"/>
<dbReference type="SUPFAM" id="SSF53756">
    <property type="entry name" value="UDP-Glycosyltransferase/glycogen phosphorylase"/>
    <property type="match status" value="1"/>
</dbReference>
<accession>A0A6I1MJI4</accession>
<dbReference type="EMBL" id="WHJC01000051">
    <property type="protein sequence ID" value="MPQ43250.1"/>
    <property type="molecule type" value="Genomic_DNA"/>
</dbReference>
<dbReference type="OrthoDB" id="9816564at2"/>
<evidence type="ECO:0000313" key="2">
    <source>
        <dbReference type="Proteomes" id="UP000430345"/>
    </source>
</evidence>
<dbReference type="Gene3D" id="3.40.50.2000">
    <property type="entry name" value="Glycogen Phosphorylase B"/>
    <property type="match status" value="1"/>
</dbReference>
<protein>
    <submittedName>
        <fullName evidence="1">Glycosyltransferase</fullName>
    </submittedName>
</protein>
<organism evidence="1 2">
    <name type="scientific">Clostridium tarantellae</name>
    <dbReference type="NCBI Taxonomy" id="39493"/>
    <lineage>
        <taxon>Bacteria</taxon>
        <taxon>Bacillati</taxon>
        <taxon>Bacillota</taxon>
        <taxon>Clostridia</taxon>
        <taxon>Eubacteriales</taxon>
        <taxon>Clostridiaceae</taxon>
        <taxon>Clostridium</taxon>
    </lineage>
</organism>
<reference evidence="1 2" key="1">
    <citation type="submission" date="2019-10" db="EMBL/GenBank/DDBJ databases">
        <title>The Genome Sequence of Clostridium tarantellae Isolated from Fish Brain.</title>
        <authorList>
            <person name="Bano L."/>
            <person name="Kiel M."/>
            <person name="Sales G."/>
            <person name="Doxey A.C."/>
            <person name="Mansfield M.J."/>
            <person name="Schiavone M."/>
            <person name="Rossetto O."/>
            <person name="Pirazzini M."/>
            <person name="Dobrindt U."/>
            <person name="Montecucco C."/>
        </authorList>
    </citation>
    <scope>NUCLEOTIDE SEQUENCE [LARGE SCALE GENOMIC DNA]</scope>
    <source>
        <strain evidence="1 2">DSM 3997</strain>
    </source>
</reference>
<dbReference type="GO" id="GO:0016740">
    <property type="term" value="F:transferase activity"/>
    <property type="evidence" value="ECO:0007669"/>
    <property type="project" value="UniProtKB-KW"/>
</dbReference>
<sequence length="474" mass="54891">MLGIKLGYKMPKELTEKVIENGYDNLSDEEKVQLTQLMLKCYPEISKSMYNGFNTENKKEFINEVVEGKFYDRYKELTKAIDSTFNSIVFSAQHSAFKEYFQELFSKKYDAIVVFHASFGWNIDLKQRPQHLAEAISDENILYIYRTDAHQDRDIFAIEKVKENLYLVNLDMYSLNVAFFEALEAVKKPKFIHAYATCLYDVPYEKIEFYMNKGFKVIYDFVDEISSDISGVEVSKQMIKDHEKLLKDKENVIVVSTAKKLKMIAEEVRGTSQNSILAPNAVNIKDFDVSLVEVPTKMKKITTKGKPIIGYYGALASWFDYNKMIKLAKERPEYEIVLIGINYDKTYDKSGLDDLDNVNYLGIVPYEKLKSYSCCFDVCLVPFIKNDITDSTSPVKIFEYMALGKPIVTTDINECKLYKSCKIAYNDDQFIQEIDYAIRVLANDDRYKGILAKEAEENTWSHRAKEIKEAMKNI</sequence>
<evidence type="ECO:0000313" key="1">
    <source>
        <dbReference type="EMBL" id="MPQ43250.1"/>
    </source>
</evidence>